<evidence type="ECO:0000259" key="1">
    <source>
        <dbReference type="Pfam" id="PF05050"/>
    </source>
</evidence>
<proteinExistence type="predicted"/>
<dbReference type="AlphaFoldDB" id="A0A222EBN6"/>
<dbReference type="Proteomes" id="UP000203589">
    <property type="component" value="Plasmid pSMS3-2"/>
</dbReference>
<dbReference type="EC" id="2.1.1.-" evidence="2"/>
<dbReference type="Pfam" id="PF05050">
    <property type="entry name" value="Methyltransf_21"/>
    <property type="match status" value="1"/>
</dbReference>
<dbReference type="PANTHER" id="PTHR36973:SF4">
    <property type="entry name" value="NODULATION PROTEIN"/>
    <property type="match status" value="1"/>
</dbReference>
<feature type="domain" description="Methyltransferase FkbM" evidence="1">
    <location>
        <begin position="62"/>
        <end position="227"/>
    </location>
</feature>
<protein>
    <submittedName>
        <fullName evidence="2">2-O-methyltransferase NoeI</fullName>
        <ecNumber evidence="2">2.1.1.-</ecNumber>
    </submittedName>
</protein>
<dbReference type="PANTHER" id="PTHR36973">
    <property type="entry name" value="SLL1456 PROTEIN-RELATED"/>
    <property type="match status" value="1"/>
</dbReference>
<name>A0A222EBN6_9RHOB</name>
<evidence type="ECO:0000313" key="3">
    <source>
        <dbReference type="Proteomes" id="UP000203589"/>
    </source>
</evidence>
<accession>A0A222EBN6</accession>
<reference evidence="2 3" key="1">
    <citation type="submission" date="2017-07" db="EMBL/GenBank/DDBJ databases">
        <title>Genome Sequence of Antarctobacter heliothermus Strain SMS3 Isolated from a culture of the Diatom Skeletonema marinoi.</title>
        <authorList>
            <person name="Topel M."/>
            <person name="Pinder M.I.M."/>
            <person name="Johansson O.N."/>
            <person name="Kourtchenko O."/>
            <person name="Godhe A."/>
            <person name="Clarke A.K."/>
        </authorList>
    </citation>
    <scope>NUCLEOTIDE SEQUENCE [LARGE SCALE GENOMIC DNA]</scope>
    <source>
        <strain evidence="2 3">SMS3</strain>
        <plasmid evidence="3">Plasmid psms3-2</plasmid>
    </source>
</reference>
<dbReference type="SUPFAM" id="SSF53335">
    <property type="entry name" value="S-adenosyl-L-methionine-dependent methyltransferases"/>
    <property type="match status" value="1"/>
</dbReference>
<dbReference type="Gene3D" id="3.40.50.150">
    <property type="entry name" value="Vaccinia Virus protein VP39"/>
    <property type="match status" value="1"/>
</dbReference>
<sequence length="270" mass="29954">MARLGACSKARSMSSQSSPAEQASRIEFLARINRLAPLIPHYEAILEAMYRRVIAPGQCVYDIGCHAGRHTTPFLELVGPGGQVVGFEPIPQMAQRLRSLAAQHRNFTIHETALSNQSGKTSFAFATGTPEESGLIERQFNHPELAKVRQITVMVNRLDDMVTAQGLPDPHYIKIDVEGAELDVLDGARDTLARARPILSVEYGAPGYAPYGHQAMDLWQFADSAGYAVFDLFGYPLTTPEAWLTECDRGIWDWFLVPVERAAQIEALWR</sequence>
<keyword evidence="2" id="KW-0614">Plasmid</keyword>
<dbReference type="GO" id="GO:0008171">
    <property type="term" value="F:O-methyltransferase activity"/>
    <property type="evidence" value="ECO:0007669"/>
    <property type="project" value="TreeGrafter"/>
</dbReference>
<gene>
    <name evidence="2" type="primary">noeI</name>
    <name evidence="2" type="ORF">ANTHELSMS3_04716</name>
</gene>
<keyword evidence="3" id="KW-1185">Reference proteome</keyword>
<dbReference type="NCBIfam" id="TIGR01444">
    <property type="entry name" value="fkbM_fam"/>
    <property type="match status" value="1"/>
</dbReference>
<dbReference type="InterPro" id="IPR006342">
    <property type="entry name" value="FkbM_mtfrase"/>
</dbReference>
<evidence type="ECO:0000313" key="2">
    <source>
        <dbReference type="EMBL" id="ASP23614.1"/>
    </source>
</evidence>
<keyword evidence="2" id="KW-0808">Transferase</keyword>
<dbReference type="EMBL" id="CP022542">
    <property type="protein sequence ID" value="ASP23614.1"/>
    <property type="molecule type" value="Genomic_DNA"/>
</dbReference>
<organism evidence="2 3">
    <name type="scientific">Antarctobacter heliothermus</name>
    <dbReference type="NCBI Taxonomy" id="74033"/>
    <lineage>
        <taxon>Bacteria</taxon>
        <taxon>Pseudomonadati</taxon>
        <taxon>Pseudomonadota</taxon>
        <taxon>Alphaproteobacteria</taxon>
        <taxon>Rhodobacterales</taxon>
        <taxon>Roseobacteraceae</taxon>
        <taxon>Antarctobacter</taxon>
    </lineage>
</organism>
<dbReference type="GO" id="GO:0032259">
    <property type="term" value="P:methylation"/>
    <property type="evidence" value="ECO:0007669"/>
    <property type="project" value="UniProtKB-KW"/>
</dbReference>
<keyword evidence="2" id="KW-0489">Methyltransferase</keyword>
<dbReference type="InterPro" id="IPR029063">
    <property type="entry name" value="SAM-dependent_MTases_sf"/>
</dbReference>
<geneLocation type="plasmid" evidence="3">
    <name>psms3-2</name>
</geneLocation>
<dbReference type="InterPro" id="IPR053188">
    <property type="entry name" value="FkbM_Methyltransferase"/>
</dbReference>
<dbReference type="KEGG" id="aht:ANTHELSMS3_04716"/>